<gene>
    <name evidence="2" type="ORF">GZ78_05580</name>
</gene>
<organism evidence="2 3">
    <name type="scientific">Endozoicomonas numazuensis</name>
    <dbReference type="NCBI Taxonomy" id="1137799"/>
    <lineage>
        <taxon>Bacteria</taxon>
        <taxon>Pseudomonadati</taxon>
        <taxon>Pseudomonadota</taxon>
        <taxon>Gammaproteobacteria</taxon>
        <taxon>Oceanospirillales</taxon>
        <taxon>Endozoicomonadaceae</taxon>
        <taxon>Endozoicomonas</taxon>
    </lineage>
</organism>
<comment type="caution">
    <text evidence="2">The sequence shown here is derived from an EMBL/GenBank/DDBJ whole genome shotgun (WGS) entry which is preliminary data.</text>
</comment>
<evidence type="ECO:0000313" key="3">
    <source>
        <dbReference type="Proteomes" id="UP000028073"/>
    </source>
</evidence>
<feature type="signal peptide" evidence="1">
    <location>
        <begin position="1"/>
        <end position="19"/>
    </location>
</feature>
<dbReference type="Proteomes" id="UP000028073">
    <property type="component" value="Unassembled WGS sequence"/>
</dbReference>
<feature type="chain" id="PRO_5001760923" evidence="1">
    <location>
        <begin position="20"/>
        <end position="79"/>
    </location>
</feature>
<accession>A0A081NLU8</accession>
<evidence type="ECO:0000256" key="1">
    <source>
        <dbReference type="SAM" id="SignalP"/>
    </source>
</evidence>
<protein>
    <submittedName>
        <fullName evidence="2">Uncharacterized protein</fullName>
    </submittedName>
</protein>
<reference evidence="2 3" key="1">
    <citation type="submission" date="2014-06" db="EMBL/GenBank/DDBJ databases">
        <title>Whole Genome Sequences of Three Symbiotic Endozoicomonas Bacteria.</title>
        <authorList>
            <person name="Neave M.J."/>
            <person name="Apprill A."/>
            <person name="Voolstra C.R."/>
        </authorList>
    </citation>
    <scope>NUCLEOTIDE SEQUENCE [LARGE SCALE GENOMIC DNA]</scope>
    <source>
        <strain evidence="2 3">DSM 25634</strain>
    </source>
</reference>
<evidence type="ECO:0000313" key="2">
    <source>
        <dbReference type="EMBL" id="KEQ19421.1"/>
    </source>
</evidence>
<keyword evidence="1" id="KW-0732">Signal</keyword>
<dbReference type="EMBL" id="JOKH01000001">
    <property type="protein sequence ID" value="KEQ19421.1"/>
    <property type="molecule type" value="Genomic_DNA"/>
</dbReference>
<proteinExistence type="predicted"/>
<dbReference type="AlphaFoldDB" id="A0A081NLU8"/>
<dbReference type="OrthoDB" id="6198747at2"/>
<sequence length="79" mass="8352">MKVLVVSFVAAVLSGSALASEKAESHKPVCKPLAQVHVEQSGRAPSISPKFYVTSEADYKACRKMAAEKGAHVIIDPNA</sequence>
<name>A0A081NLU8_9GAMM</name>
<dbReference type="RefSeq" id="WP_034833261.1">
    <property type="nucleotide sequence ID" value="NZ_JOKH01000001.1"/>
</dbReference>
<keyword evidence="3" id="KW-1185">Reference proteome</keyword>